<evidence type="ECO:0000313" key="2">
    <source>
        <dbReference type="EMBL" id="CAA9284066.1"/>
    </source>
</evidence>
<protein>
    <submittedName>
        <fullName evidence="2">Uncharacterized protein</fullName>
    </submittedName>
</protein>
<proteinExistence type="predicted"/>
<gene>
    <name evidence="2" type="ORF">AVDCRST_MAG04-3928</name>
</gene>
<dbReference type="EMBL" id="CADCTL010000297">
    <property type="protein sequence ID" value="CAA9284066.1"/>
    <property type="molecule type" value="Genomic_DNA"/>
</dbReference>
<dbReference type="AlphaFoldDB" id="A0A6J4JPK7"/>
<feature type="region of interest" description="Disordered" evidence="1">
    <location>
        <begin position="1"/>
        <end position="43"/>
    </location>
</feature>
<feature type="non-terminal residue" evidence="2">
    <location>
        <position position="43"/>
    </location>
</feature>
<reference evidence="2" key="1">
    <citation type="submission" date="2020-02" db="EMBL/GenBank/DDBJ databases">
        <authorList>
            <person name="Meier V. D."/>
        </authorList>
    </citation>
    <scope>NUCLEOTIDE SEQUENCE</scope>
    <source>
        <strain evidence="2">AVDCRST_MAG04</strain>
    </source>
</reference>
<name>A0A6J4JPK7_9PROT</name>
<accession>A0A6J4JPK7</accession>
<feature type="compositionally biased region" description="Basic and acidic residues" evidence="1">
    <location>
        <begin position="25"/>
        <end position="34"/>
    </location>
</feature>
<sequence length="43" mass="5076">WCAPQRREVSDSSQEEPSPPPIRLVMDRVQEKPTHGHYRTRAF</sequence>
<feature type="compositionally biased region" description="Basic and acidic residues" evidence="1">
    <location>
        <begin position="1"/>
        <end position="10"/>
    </location>
</feature>
<feature type="non-terminal residue" evidence="2">
    <location>
        <position position="1"/>
    </location>
</feature>
<organism evidence="2">
    <name type="scientific">uncultured Acetobacteraceae bacterium</name>
    <dbReference type="NCBI Taxonomy" id="169975"/>
    <lineage>
        <taxon>Bacteria</taxon>
        <taxon>Pseudomonadati</taxon>
        <taxon>Pseudomonadota</taxon>
        <taxon>Alphaproteobacteria</taxon>
        <taxon>Acetobacterales</taxon>
        <taxon>Acetobacteraceae</taxon>
        <taxon>environmental samples</taxon>
    </lineage>
</organism>
<evidence type="ECO:0000256" key="1">
    <source>
        <dbReference type="SAM" id="MobiDB-lite"/>
    </source>
</evidence>